<sequence length="129" mass="14466">MEAVAGEEHVVSNTFTAFQQPDFYVFGIVGVLPYYPTACIMGIPAVCLDKSGKSALDGGLCLLYIRQDASYLTSFAPAELQRIVGNFRYHFSVGVYRGFAYYLRAATSCTYYTHILIRLKINISFYPLF</sequence>
<gene>
    <name evidence="1" type="ORF">M123_4701</name>
</gene>
<evidence type="ECO:0000313" key="2">
    <source>
        <dbReference type="Proteomes" id="UP000020938"/>
    </source>
</evidence>
<dbReference type="PATRIC" id="fig|1339314.3.peg.37"/>
<dbReference type="AlphaFoldDB" id="A0A016C4H3"/>
<comment type="caution">
    <text evidence="1">The sequence shown here is derived from an EMBL/GenBank/DDBJ whole genome shotgun (WGS) entry which is preliminary data.</text>
</comment>
<dbReference type="EMBL" id="JGDS01000006">
    <property type="protein sequence ID" value="EXZ75842.1"/>
    <property type="molecule type" value="Genomic_DNA"/>
</dbReference>
<accession>A0A016C4H3</accession>
<protein>
    <submittedName>
        <fullName evidence="1">Uncharacterized protein</fullName>
    </submittedName>
</protein>
<dbReference type="Proteomes" id="UP000020938">
    <property type="component" value="Unassembled WGS sequence"/>
</dbReference>
<organism evidence="1 2">
    <name type="scientific">Bacteroides fragilis str. 3976T8</name>
    <dbReference type="NCBI Taxonomy" id="1339314"/>
    <lineage>
        <taxon>Bacteria</taxon>
        <taxon>Pseudomonadati</taxon>
        <taxon>Bacteroidota</taxon>
        <taxon>Bacteroidia</taxon>
        <taxon>Bacteroidales</taxon>
        <taxon>Bacteroidaceae</taxon>
        <taxon>Bacteroides</taxon>
    </lineage>
</organism>
<reference evidence="1 2" key="1">
    <citation type="submission" date="2014-02" db="EMBL/GenBank/DDBJ databases">
        <authorList>
            <person name="Sears C."/>
            <person name="Carroll K."/>
            <person name="Sack B.R."/>
            <person name="Qadri F."/>
            <person name="Myers L.L."/>
            <person name="Chung G.-T."/>
            <person name="Escheverria P."/>
            <person name="Fraser C.M."/>
            <person name="Sadzewicz L."/>
            <person name="Shefchek K.A."/>
            <person name="Tallon L."/>
            <person name="Das S.P."/>
            <person name="Daugherty S."/>
            <person name="Mongodin E.F."/>
        </authorList>
    </citation>
    <scope>NUCLEOTIDE SEQUENCE [LARGE SCALE GENOMIC DNA]</scope>
    <source>
        <strain evidence="1 2">3976T8</strain>
    </source>
</reference>
<name>A0A016C4H3_BACFG</name>
<evidence type="ECO:0000313" key="1">
    <source>
        <dbReference type="EMBL" id="EXZ75842.1"/>
    </source>
</evidence>
<proteinExistence type="predicted"/>